<dbReference type="Pfam" id="PF09335">
    <property type="entry name" value="VTT_dom"/>
    <property type="match status" value="1"/>
</dbReference>
<reference evidence="3" key="1">
    <citation type="submission" date="2021-01" db="EMBL/GenBank/DDBJ databases">
        <authorList>
            <person name="Corre E."/>
            <person name="Pelletier E."/>
            <person name="Niang G."/>
            <person name="Scheremetjew M."/>
            <person name="Finn R."/>
            <person name="Kale V."/>
            <person name="Holt S."/>
            <person name="Cochrane G."/>
            <person name="Meng A."/>
            <person name="Brown T."/>
            <person name="Cohen L."/>
        </authorList>
    </citation>
    <scope>NUCLEOTIDE SEQUENCE</scope>
    <source>
        <strain evidence="3">PLY429</strain>
    </source>
</reference>
<dbReference type="InterPro" id="IPR053240">
    <property type="entry name" value="VTT_domain"/>
</dbReference>
<dbReference type="EMBL" id="HBGG01033769">
    <property type="protein sequence ID" value="CAD9215444.1"/>
    <property type="molecule type" value="Transcribed_RNA"/>
</dbReference>
<dbReference type="PANTHER" id="PTHR46826">
    <property type="match status" value="1"/>
</dbReference>
<dbReference type="AlphaFoldDB" id="A0A7S1T2A1"/>
<name>A0A7S1T2A1_9CHLO</name>
<proteinExistence type="predicted"/>
<gene>
    <name evidence="3" type="ORF">TCHU04912_LOCUS17684</name>
</gene>
<accession>A0A7S1T2A1</accession>
<feature type="compositionally biased region" description="Basic and acidic residues" evidence="1">
    <location>
        <begin position="18"/>
        <end position="34"/>
    </location>
</feature>
<evidence type="ECO:0000313" key="3">
    <source>
        <dbReference type="EMBL" id="CAD9215444.1"/>
    </source>
</evidence>
<feature type="domain" description="VTT" evidence="2">
    <location>
        <begin position="117"/>
        <end position="236"/>
    </location>
</feature>
<dbReference type="InterPro" id="IPR032816">
    <property type="entry name" value="VTT_dom"/>
</dbReference>
<dbReference type="PANTHER" id="PTHR46826:SF1">
    <property type="entry name" value="TVP38_TMEM64 FAMILY MEMBRANE PROTEIN YDJX"/>
    <property type="match status" value="1"/>
</dbReference>
<sequence>MDFAVSLRGEPADSGSGEGKESEEEKKDKDQKAKDDAVGAVATTAFAVAVGATVLRVGGRAALLSVAGLDFIRDTGLRDQVDQAVAYADGLGPYGKVAVFAGAWCVTKIACLDALGVVLAISSGVLFGGVWQGGLASATCATIGSAAAFGLGRTVLRERVAPEVEKRAALRAVERAVSTDGFRTVLTLRLAPVLPIPLGMYSYVYGASTSLALPEFLAGTLVASLKPYTLDAYLGIFAKSVVDGEPGDNDAVLLATFAVVVLIGTLASQIATRTWEEVQAELALEEEQAKKDGKGVEAEDGGGFAWMGLLGQKADEDGPRLWLTSAWDRLWAILELEHAAATHKLPPPPRLPSDWADRPLPAELHATSAEEADELYNRYLLESSLAWLLILQGVAKFSSKNAPLPSWKLSAEAARRAVAEKGA</sequence>
<evidence type="ECO:0000259" key="2">
    <source>
        <dbReference type="Pfam" id="PF09335"/>
    </source>
</evidence>
<organism evidence="3">
    <name type="scientific">Tetraselmis chuii</name>
    <dbReference type="NCBI Taxonomy" id="63592"/>
    <lineage>
        <taxon>Eukaryota</taxon>
        <taxon>Viridiplantae</taxon>
        <taxon>Chlorophyta</taxon>
        <taxon>core chlorophytes</taxon>
        <taxon>Chlorodendrophyceae</taxon>
        <taxon>Chlorodendrales</taxon>
        <taxon>Chlorodendraceae</taxon>
        <taxon>Tetraselmis</taxon>
    </lineage>
</organism>
<protein>
    <recommendedName>
        <fullName evidence="2">VTT domain-containing protein</fullName>
    </recommendedName>
</protein>
<feature type="region of interest" description="Disordered" evidence="1">
    <location>
        <begin position="1"/>
        <end position="34"/>
    </location>
</feature>
<evidence type="ECO:0000256" key="1">
    <source>
        <dbReference type="SAM" id="MobiDB-lite"/>
    </source>
</evidence>